<dbReference type="PROSITE" id="PS00518">
    <property type="entry name" value="ZF_RING_1"/>
    <property type="match status" value="1"/>
</dbReference>
<feature type="compositionally biased region" description="Basic and acidic residues" evidence="8">
    <location>
        <begin position="348"/>
        <end position="380"/>
    </location>
</feature>
<dbReference type="InterPro" id="IPR001841">
    <property type="entry name" value="Znf_RING"/>
</dbReference>
<dbReference type="Gene3D" id="3.30.40.10">
    <property type="entry name" value="Zinc/RING finger domain, C3HC4 (zinc finger)"/>
    <property type="match status" value="1"/>
</dbReference>
<keyword evidence="1" id="KW-0808">Transferase</keyword>
<comment type="caution">
    <text evidence="11">The sequence shown here is derived from an EMBL/GenBank/DDBJ whole genome shotgun (WGS) entry which is preliminary data.</text>
</comment>
<evidence type="ECO:0000313" key="11">
    <source>
        <dbReference type="EMBL" id="KAK8854387.1"/>
    </source>
</evidence>
<accession>A0ABR2HXX8</accession>
<dbReference type="InterPro" id="IPR013083">
    <property type="entry name" value="Znf_RING/FYVE/PHD"/>
</dbReference>
<feature type="region of interest" description="Disordered" evidence="8">
    <location>
        <begin position="340"/>
        <end position="380"/>
    </location>
</feature>
<feature type="domain" description="RING-type" evidence="9">
    <location>
        <begin position="125"/>
        <end position="165"/>
    </location>
</feature>
<feature type="compositionally biased region" description="Acidic residues" evidence="8">
    <location>
        <begin position="21"/>
        <end position="44"/>
    </location>
</feature>
<evidence type="ECO:0000256" key="5">
    <source>
        <dbReference type="ARBA" id="ARBA00022786"/>
    </source>
</evidence>
<dbReference type="PROSITE" id="PS50089">
    <property type="entry name" value="ZF_RING_2"/>
    <property type="match status" value="1"/>
</dbReference>
<evidence type="ECO:0000259" key="10">
    <source>
        <dbReference type="PROSITE" id="PS51873"/>
    </source>
</evidence>
<evidence type="ECO:0000313" key="12">
    <source>
        <dbReference type="Proteomes" id="UP001470230"/>
    </source>
</evidence>
<dbReference type="SUPFAM" id="SSF57850">
    <property type="entry name" value="RING/U-box"/>
    <property type="match status" value="2"/>
</dbReference>
<evidence type="ECO:0000256" key="2">
    <source>
        <dbReference type="ARBA" id="ARBA00022723"/>
    </source>
</evidence>
<proteinExistence type="predicted"/>
<organism evidence="11 12">
    <name type="scientific">Tritrichomonas musculus</name>
    <dbReference type="NCBI Taxonomy" id="1915356"/>
    <lineage>
        <taxon>Eukaryota</taxon>
        <taxon>Metamonada</taxon>
        <taxon>Parabasalia</taxon>
        <taxon>Tritrichomonadida</taxon>
        <taxon>Tritrichomonadidae</taxon>
        <taxon>Tritrichomonas</taxon>
    </lineage>
</organism>
<keyword evidence="2" id="KW-0479">Metal-binding</keyword>
<dbReference type="InterPro" id="IPR044066">
    <property type="entry name" value="TRIAD_supradom"/>
</dbReference>
<evidence type="ECO:0000256" key="6">
    <source>
        <dbReference type="ARBA" id="ARBA00022833"/>
    </source>
</evidence>
<feature type="domain" description="RING-type" evidence="10">
    <location>
        <begin position="121"/>
        <end position="380"/>
    </location>
</feature>
<protein>
    <recommendedName>
        <fullName evidence="13">RING-type domain-containing protein</fullName>
    </recommendedName>
</protein>
<keyword evidence="3" id="KW-0677">Repeat</keyword>
<keyword evidence="4 7" id="KW-0863">Zinc-finger</keyword>
<evidence type="ECO:0008006" key="13">
    <source>
        <dbReference type="Google" id="ProtNLM"/>
    </source>
</evidence>
<evidence type="ECO:0000256" key="4">
    <source>
        <dbReference type="ARBA" id="ARBA00022771"/>
    </source>
</evidence>
<evidence type="ECO:0000259" key="9">
    <source>
        <dbReference type="PROSITE" id="PS50089"/>
    </source>
</evidence>
<gene>
    <name evidence="11" type="ORF">M9Y10_016949</name>
</gene>
<name>A0ABR2HXX8_9EUKA</name>
<evidence type="ECO:0000256" key="8">
    <source>
        <dbReference type="SAM" id="MobiDB-lite"/>
    </source>
</evidence>
<dbReference type="EMBL" id="JAPFFF010000021">
    <property type="protein sequence ID" value="KAK8854387.1"/>
    <property type="molecule type" value="Genomic_DNA"/>
</dbReference>
<keyword evidence="12" id="KW-1185">Reference proteome</keyword>
<evidence type="ECO:0000256" key="1">
    <source>
        <dbReference type="ARBA" id="ARBA00022679"/>
    </source>
</evidence>
<reference evidence="11 12" key="1">
    <citation type="submission" date="2024-04" db="EMBL/GenBank/DDBJ databases">
        <title>Tritrichomonas musculus Genome.</title>
        <authorList>
            <person name="Alves-Ferreira E."/>
            <person name="Grigg M."/>
            <person name="Lorenzi H."/>
            <person name="Galac M."/>
        </authorList>
    </citation>
    <scope>NUCLEOTIDE SEQUENCE [LARGE SCALE GENOMIC DNA]</scope>
    <source>
        <strain evidence="11 12">EAF2021</strain>
    </source>
</reference>
<dbReference type="PROSITE" id="PS51873">
    <property type="entry name" value="TRIAD"/>
    <property type="match status" value="1"/>
</dbReference>
<keyword evidence="6" id="KW-0862">Zinc</keyword>
<feature type="region of interest" description="Disordered" evidence="8">
    <location>
        <begin position="21"/>
        <end position="47"/>
    </location>
</feature>
<evidence type="ECO:0000256" key="7">
    <source>
        <dbReference type="PROSITE-ProRule" id="PRU00175"/>
    </source>
</evidence>
<sequence length="380" mass="43597">MDLEESADNILSSIFFGEDQFDDIPEEEEEESIIDGGEGIEDNEKDSPQKFFDDQINKLSDDLTISYDLSYLLLKNNGWSSSATTNAWILNQKDILNSLHIKLGSPNFPKINSPITACPCGIGSCPLCLDDKELLKLYCGHTICRDCLASEITTLIDSNKLPICREQDEKSRKQCCSEIVPSDIYSFITDQKILDRYHQIRLKSECENSPEAKICSVCKSLITKVDDIGCHTGLCPNCHFAKCLKCQFEGSHAPLVNCKHVSEFTVEIKNKMKLLEQAQTLWYVREERLRFHRRKHQNEFLPYFDNIISNYRKIMSKCDNEELAKIAKFEAELKESESKLSRAIGHASNEEVERIEKEVESNRKSYQRSKSEHKIEGQDR</sequence>
<dbReference type="Proteomes" id="UP001470230">
    <property type="component" value="Unassembled WGS sequence"/>
</dbReference>
<dbReference type="InterPro" id="IPR017907">
    <property type="entry name" value="Znf_RING_CS"/>
</dbReference>
<keyword evidence="5" id="KW-0833">Ubl conjugation pathway</keyword>
<evidence type="ECO:0000256" key="3">
    <source>
        <dbReference type="ARBA" id="ARBA00022737"/>
    </source>
</evidence>